<proteinExistence type="predicted"/>
<feature type="transmembrane region" description="Helical" evidence="1">
    <location>
        <begin position="298"/>
        <end position="318"/>
    </location>
</feature>
<feature type="domain" description="Nucleoside transporter/FeoB GTPase Gate" evidence="2">
    <location>
        <begin position="45"/>
        <end position="112"/>
    </location>
</feature>
<feature type="transmembrane region" description="Helical" evidence="1">
    <location>
        <begin position="227"/>
        <end position="246"/>
    </location>
</feature>
<dbReference type="Proteomes" id="UP000247459">
    <property type="component" value="Unassembled WGS sequence"/>
</dbReference>
<evidence type="ECO:0000256" key="1">
    <source>
        <dbReference type="SAM" id="Phobius"/>
    </source>
</evidence>
<dbReference type="EMBL" id="PRLG01000009">
    <property type="protein sequence ID" value="PYY30267.1"/>
    <property type="molecule type" value="Genomic_DNA"/>
</dbReference>
<reference evidence="3 4" key="1">
    <citation type="submission" date="2018-01" db="EMBL/GenBank/DDBJ databases">
        <title>Genome sequence of the PGP bacterium Paenibacillus illinoisensis E3.</title>
        <authorList>
            <person name="Rolli E."/>
            <person name="Marasco R."/>
            <person name="Bessem C."/>
            <person name="Michoud G."/>
            <person name="Gaiarsa S."/>
            <person name="Borin S."/>
            <person name="Daffonchio D."/>
        </authorList>
    </citation>
    <scope>NUCLEOTIDE SEQUENCE [LARGE SCALE GENOMIC DNA]</scope>
    <source>
        <strain evidence="3 4">E3</strain>
    </source>
</reference>
<sequence>MAASYKLTHVLITLALLVLCFLMVLFPAETWHASVRGLSIWWDVLFPSLFPFLVLSELLLGFGIVHFLGTLLNPLMRPLFRVPGSGGFVFAVSCASGYPTGAKLTAQLWDQKLVTREEGERLVAFTTSSDPIFMIGAVSVGFFHNVAVAPVLVASHYAAAFIVGLLMRFHGRAASSSSPSPTPSASTVKQKGSRFIQAIHAMHEARLADGRAFGELLRQAVSSSLRLIIIVGGLVVFFSVMMELLVQTGSLGVLYQMTEQLLTFMNLPPALSQSLVGGLFEVTLGAKEAGGAGSAVPLVYKAAAAAFVLSWGGLSVHAQIMSILSNTPMRYGPFLFARAIHAVIAPILVLLLWVPIMGPTAWPAISETSSLPVATVIYSPDAGQIILFGFVILGGVLLLLLFFSLLRALLFPGRFQK</sequence>
<accession>A0A2W0CDJ4</accession>
<feature type="transmembrane region" description="Helical" evidence="1">
    <location>
        <begin position="385"/>
        <end position="410"/>
    </location>
</feature>
<protein>
    <submittedName>
        <fullName evidence="3">Sporulation integral membrane protein YlbJ</fullName>
    </submittedName>
</protein>
<feature type="transmembrane region" description="Helical" evidence="1">
    <location>
        <begin position="339"/>
        <end position="365"/>
    </location>
</feature>
<evidence type="ECO:0000259" key="2">
    <source>
        <dbReference type="Pfam" id="PF07670"/>
    </source>
</evidence>
<keyword evidence="1" id="KW-0812">Transmembrane</keyword>
<gene>
    <name evidence="3" type="ORF">PIL02S_01252</name>
</gene>
<dbReference type="OrthoDB" id="1645614at2"/>
<organism evidence="3 4">
    <name type="scientific">Paenibacillus illinoisensis</name>
    <dbReference type="NCBI Taxonomy" id="59845"/>
    <lineage>
        <taxon>Bacteria</taxon>
        <taxon>Bacillati</taxon>
        <taxon>Bacillota</taxon>
        <taxon>Bacilli</taxon>
        <taxon>Bacillales</taxon>
        <taxon>Paenibacillaceae</taxon>
        <taxon>Paenibacillus</taxon>
    </lineage>
</organism>
<dbReference type="InterPro" id="IPR011642">
    <property type="entry name" value="Gate_dom"/>
</dbReference>
<feature type="transmembrane region" description="Helical" evidence="1">
    <location>
        <begin position="48"/>
        <end position="72"/>
    </location>
</feature>
<dbReference type="AlphaFoldDB" id="A0A2W0CDJ4"/>
<evidence type="ECO:0000313" key="4">
    <source>
        <dbReference type="Proteomes" id="UP000247459"/>
    </source>
</evidence>
<keyword evidence="1" id="KW-0472">Membrane</keyword>
<feature type="transmembrane region" description="Helical" evidence="1">
    <location>
        <begin position="7"/>
        <end position="28"/>
    </location>
</feature>
<dbReference type="InterPro" id="IPR014226">
    <property type="entry name" value="Spore_IM_YlbJ"/>
</dbReference>
<dbReference type="NCBIfam" id="TIGR02871">
    <property type="entry name" value="spore_ylbJ"/>
    <property type="match status" value="1"/>
</dbReference>
<keyword evidence="1" id="KW-1133">Transmembrane helix</keyword>
<comment type="caution">
    <text evidence="3">The sequence shown here is derived from an EMBL/GenBank/DDBJ whole genome shotgun (WGS) entry which is preliminary data.</text>
</comment>
<name>A0A2W0CDJ4_9BACL</name>
<dbReference type="RefSeq" id="WP_110756967.1">
    <property type="nucleotide sequence ID" value="NZ_PRLG01000009.1"/>
</dbReference>
<evidence type="ECO:0000313" key="3">
    <source>
        <dbReference type="EMBL" id="PYY30267.1"/>
    </source>
</evidence>
<dbReference type="Pfam" id="PF07670">
    <property type="entry name" value="Gate"/>
    <property type="match status" value="1"/>
</dbReference>